<dbReference type="Proteomes" id="UP000828048">
    <property type="component" value="Chromosome 6"/>
</dbReference>
<dbReference type="EMBL" id="CM037156">
    <property type="protein sequence ID" value="KAH7836777.1"/>
    <property type="molecule type" value="Genomic_DNA"/>
</dbReference>
<evidence type="ECO:0000313" key="2">
    <source>
        <dbReference type="Proteomes" id="UP000828048"/>
    </source>
</evidence>
<comment type="caution">
    <text evidence="1">The sequence shown here is derived from an EMBL/GenBank/DDBJ whole genome shotgun (WGS) entry which is preliminary data.</text>
</comment>
<organism evidence="1 2">
    <name type="scientific">Vaccinium darrowii</name>
    <dbReference type="NCBI Taxonomy" id="229202"/>
    <lineage>
        <taxon>Eukaryota</taxon>
        <taxon>Viridiplantae</taxon>
        <taxon>Streptophyta</taxon>
        <taxon>Embryophyta</taxon>
        <taxon>Tracheophyta</taxon>
        <taxon>Spermatophyta</taxon>
        <taxon>Magnoliopsida</taxon>
        <taxon>eudicotyledons</taxon>
        <taxon>Gunneridae</taxon>
        <taxon>Pentapetalae</taxon>
        <taxon>asterids</taxon>
        <taxon>Ericales</taxon>
        <taxon>Ericaceae</taxon>
        <taxon>Vaccinioideae</taxon>
        <taxon>Vaccinieae</taxon>
        <taxon>Vaccinium</taxon>
    </lineage>
</organism>
<reference evidence="1 2" key="1">
    <citation type="journal article" date="2021" name="Hortic Res">
        <title>High-quality reference genome and annotation aids understanding of berry development for evergreen blueberry (Vaccinium darrowii).</title>
        <authorList>
            <person name="Yu J."/>
            <person name="Hulse-Kemp A.M."/>
            <person name="Babiker E."/>
            <person name="Staton M."/>
        </authorList>
    </citation>
    <scope>NUCLEOTIDE SEQUENCE [LARGE SCALE GENOMIC DNA]</scope>
    <source>
        <strain evidence="2">cv. NJ 8807/NJ 8810</strain>
        <tissue evidence="1">Young leaf</tissue>
    </source>
</reference>
<keyword evidence="2" id="KW-1185">Reference proteome</keyword>
<proteinExistence type="predicted"/>
<name>A0ACB7X7P6_9ERIC</name>
<evidence type="ECO:0000313" key="1">
    <source>
        <dbReference type="EMBL" id="KAH7836777.1"/>
    </source>
</evidence>
<gene>
    <name evidence="1" type="ORF">Vadar_005520</name>
</gene>
<protein>
    <submittedName>
        <fullName evidence="1">Uncharacterized protein</fullName>
    </submittedName>
</protein>
<accession>A0ACB7X7P6</accession>
<sequence>MLGLVESADNARNVLEFEKLNNETIPVLTPHFGNKVESKGRTTYSEVANEIVAEFTESNNSAVSLDKVEEKNIRRRVYDALNVLMALDVIVKEGKEIRWKGLPSTDVKDMEQNKGYSDVGDVGFSVAAAVGGGEEEEFTTLAIVADAERMCSRRGRSLSRGGLYRLRQRRWGRRSFVVATAPSHSSGVMRREKNVLSNNVSVLPLIDEDQRRRDRSVLLCEKDVEVDGQKWGSSSS</sequence>